<feature type="domain" description="MPN" evidence="2">
    <location>
        <begin position="1"/>
        <end position="136"/>
    </location>
</feature>
<dbReference type="GO" id="GO:0072546">
    <property type="term" value="C:EMC complex"/>
    <property type="evidence" value="ECO:0007669"/>
    <property type="project" value="InterPro"/>
</dbReference>
<proteinExistence type="inferred from homology"/>
<dbReference type="InterPro" id="IPR005366">
    <property type="entry name" value="EMC8/9"/>
</dbReference>
<dbReference type="Pfam" id="PF03665">
    <property type="entry name" value="UPF0172"/>
    <property type="match status" value="1"/>
</dbReference>
<comment type="similarity">
    <text evidence="1">Belongs to the EMC8/EMC9 family.</text>
</comment>
<dbReference type="PANTHER" id="PTHR12941:SF10">
    <property type="entry name" value="ER MEMBRANE PROTEIN COMPLEX SUBUNIT 8_9 HOMOLOG"/>
    <property type="match status" value="1"/>
</dbReference>
<dbReference type="VEuPathDB" id="FungiDB:BCV72DRAFT_304534"/>
<evidence type="ECO:0000313" key="4">
    <source>
        <dbReference type="Proteomes" id="UP000242381"/>
    </source>
</evidence>
<dbReference type="PROSITE" id="PS50249">
    <property type="entry name" value="MPN"/>
    <property type="match status" value="1"/>
</dbReference>
<protein>
    <submittedName>
        <fullName evidence="3">UPF0172-domain-containing protein</fullName>
    </submittedName>
</protein>
<dbReference type="PANTHER" id="PTHR12941">
    <property type="entry name" value="ER MEMBRANE PROTEIN COMPLEX"/>
    <property type="match status" value="1"/>
</dbReference>
<dbReference type="CDD" id="cd08060">
    <property type="entry name" value="MPN_UPF0172"/>
    <property type="match status" value="1"/>
</dbReference>
<sequence length="184" mass="20717">MTSIQLDVSAHAIPLLHAAKYPAYSVCGVLLGKVNGSNLHITKAIPFFHHWITLSPMLEVALRQTEIYAHDHKLTIIGWYHANEDKDDTRLSDGTKHVAETIRKQCGHCVVLLINNKVFSQPDEAAFIPHVYTDNQWKVTNQLTIQEAASVKSQELIASSKYKDLHDFDEALEDASLDWLNGFI</sequence>
<name>A0A0A1N6C7_RHIZD</name>
<gene>
    <name evidence="3" type="ORF">BCV71DRAFT_72511</name>
</gene>
<organism evidence="3 4">
    <name type="scientific">Rhizopus microsporus</name>
    <dbReference type="NCBI Taxonomy" id="58291"/>
    <lineage>
        <taxon>Eukaryota</taxon>
        <taxon>Fungi</taxon>
        <taxon>Fungi incertae sedis</taxon>
        <taxon>Mucoromycota</taxon>
        <taxon>Mucoromycotina</taxon>
        <taxon>Mucoromycetes</taxon>
        <taxon>Mucorales</taxon>
        <taxon>Mucorineae</taxon>
        <taxon>Rhizopodaceae</taxon>
        <taxon>Rhizopus</taxon>
    </lineage>
</organism>
<accession>A0A0A1N6C7</accession>
<dbReference type="OMA" id="PHCAING"/>
<evidence type="ECO:0000259" key="2">
    <source>
        <dbReference type="PROSITE" id="PS50249"/>
    </source>
</evidence>
<dbReference type="Gene3D" id="3.40.140.10">
    <property type="entry name" value="Cytidine Deaminase, domain 2"/>
    <property type="match status" value="1"/>
</dbReference>
<reference evidence="3 4" key="1">
    <citation type="journal article" date="2016" name="Proc. Natl. Acad. Sci. U.S.A.">
        <title>Lipid metabolic changes in an early divergent fungus govern the establishment of a mutualistic symbiosis with endobacteria.</title>
        <authorList>
            <person name="Lastovetsky O.A."/>
            <person name="Gaspar M.L."/>
            <person name="Mondo S.J."/>
            <person name="LaButti K.M."/>
            <person name="Sandor L."/>
            <person name="Grigoriev I.V."/>
            <person name="Henry S.A."/>
            <person name="Pawlowska T.E."/>
        </authorList>
    </citation>
    <scope>NUCLEOTIDE SEQUENCE [LARGE SCALE GENOMIC DNA]</scope>
    <source>
        <strain evidence="3 4">ATCC 11559</strain>
    </source>
</reference>
<dbReference type="EMBL" id="KV921287">
    <property type="protein sequence ID" value="ORE20891.1"/>
    <property type="molecule type" value="Genomic_DNA"/>
</dbReference>
<evidence type="ECO:0000313" key="3">
    <source>
        <dbReference type="EMBL" id="ORE20891.1"/>
    </source>
</evidence>
<dbReference type="AlphaFoldDB" id="A0A0A1N6C7"/>
<dbReference type="InterPro" id="IPR037518">
    <property type="entry name" value="MPN"/>
</dbReference>
<evidence type="ECO:0000256" key="1">
    <source>
        <dbReference type="ARBA" id="ARBA00007461"/>
    </source>
</evidence>
<dbReference type="Proteomes" id="UP000242381">
    <property type="component" value="Unassembled WGS sequence"/>
</dbReference>